<gene>
    <name evidence="2" type="ORF">BSAL_22570</name>
</gene>
<dbReference type="VEuPathDB" id="TriTrypDB:BSAL_22570"/>
<name>A0A0S4JKX4_BODSA</name>
<evidence type="ECO:0000256" key="1">
    <source>
        <dbReference type="SAM" id="MobiDB-lite"/>
    </source>
</evidence>
<evidence type="ECO:0000313" key="2">
    <source>
        <dbReference type="EMBL" id="CUG89652.1"/>
    </source>
</evidence>
<dbReference type="AlphaFoldDB" id="A0A0S4JKX4"/>
<evidence type="ECO:0000313" key="3">
    <source>
        <dbReference type="Proteomes" id="UP000051952"/>
    </source>
</evidence>
<accession>A0A0S4JKX4</accession>
<feature type="region of interest" description="Disordered" evidence="1">
    <location>
        <begin position="1"/>
        <end position="31"/>
    </location>
</feature>
<dbReference type="Proteomes" id="UP000051952">
    <property type="component" value="Unassembled WGS sequence"/>
</dbReference>
<sequence>MDRKRRRYDSDDDDDVEVHHQESTSTTTGLVDGISVDNAMLRDLGMDDLISNSDNDDDDASNSLMDNNDNVVQELSSSDALLASRPAAVPGAVSSPSAPQQRNKSRVYSAAINVAAHVRPSPSGERGGRLSAEETLVEVVTCISNDLATVQHVMSAEQLMSLYRCDHDTRQRSLAVGAGGAAATINEGHAASAAPLWANRFGKTAGWRWDGVVRGTGAEEKYYPS</sequence>
<keyword evidence="3" id="KW-1185">Reference proteome</keyword>
<feature type="compositionally biased region" description="Low complexity" evidence="1">
    <location>
        <begin position="87"/>
        <end position="99"/>
    </location>
</feature>
<reference evidence="3" key="1">
    <citation type="submission" date="2015-09" db="EMBL/GenBank/DDBJ databases">
        <authorList>
            <consortium name="Pathogen Informatics"/>
        </authorList>
    </citation>
    <scope>NUCLEOTIDE SEQUENCE [LARGE SCALE GENOMIC DNA]</scope>
    <source>
        <strain evidence="3">Lake Konstanz</strain>
    </source>
</reference>
<protein>
    <submittedName>
        <fullName evidence="2">Pre-mRNA-splicing factor of RES complex, putative</fullName>
    </submittedName>
</protein>
<dbReference type="EMBL" id="CYKH01001755">
    <property type="protein sequence ID" value="CUG89652.1"/>
    <property type="molecule type" value="Genomic_DNA"/>
</dbReference>
<dbReference type="OrthoDB" id="6022at2759"/>
<dbReference type="Pfam" id="PF09736">
    <property type="entry name" value="Bud13"/>
    <property type="match status" value="1"/>
</dbReference>
<organism evidence="2 3">
    <name type="scientific">Bodo saltans</name>
    <name type="common">Flagellated protozoan</name>
    <dbReference type="NCBI Taxonomy" id="75058"/>
    <lineage>
        <taxon>Eukaryota</taxon>
        <taxon>Discoba</taxon>
        <taxon>Euglenozoa</taxon>
        <taxon>Kinetoplastea</taxon>
        <taxon>Metakinetoplastina</taxon>
        <taxon>Eubodonida</taxon>
        <taxon>Bodonidae</taxon>
        <taxon>Bodo</taxon>
    </lineage>
</organism>
<dbReference type="InterPro" id="IPR018609">
    <property type="entry name" value="Bud13"/>
</dbReference>
<feature type="region of interest" description="Disordered" evidence="1">
    <location>
        <begin position="87"/>
        <end position="106"/>
    </location>
</feature>
<proteinExistence type="predicted"/>